<protein>
    <submittedName>
        <fullName evidence="1">Uncharacterized protein</fullName>
    </submittedName>
</protein>
<dbReference type="AlphaFoldDB" id="A0A448VP47"/>
<dbReference type="Proteomes" id="UP000272771">
    <property type="component" value="Chromosome"/>
</dbReference>
<name>A0A448VP47_9NEIS</name>
<keyword evidence="2" id="KW-1185">Reference proteome</keyword>
<accession>A0A448VP47</accession>
<organism evidence="1 2">
    <name type="scientific">Neisseria weaveri</name>
    <dbReference type="NCBI Taxonomy" id="28091"/>
    <lineage>
        <taxon>Bacteria</taxon>
        <taxon>Pseudomonadati</taxon>
        <taxon>Pseudomonadota</taxon>
        <taxon>Betaproteobacteria</taxon>
        <taxon>Neisseriales</taxon>
        <taxon>Neisseriaceae</taxon>
        <taxon>Neisseria</taxon>
    </lineage>
</organism>
<sequence>MLGLDPSIFDKITGIKDTRVKPEYDETMIKISLFYKLQAV</sequence>
<dbReference type="EMBL" id="LR134533">
    <property type="protein sequence ID" value="VEJ51585.1"/>
    <property type="molecule type" value="Genomic_DNA"/>
</dbReference>
<evidence type="ECO:0000313" key="1">
    <source>
        <dbReference type="EMBL" id="VEJ51585.1"/>
    </source>
</evidence>
<reference evidence="1 2" key="1">
    <citation type="submission" date="2018-12" db="EMBL/GenBank/DDBJ databases">
        <authorList>
            <consortium name="Pathogen Informatics"/>
        </authorList>
    </citation>
    <scope>NUCLEOTIDE SEQUENCE [LARGE SCALE GENOMIC DNA]</scope>
    <source>
        <strain evidence="1 2">NCTC12742</strain>
    </source>
</reference>
<gene>
    <name evidence="1" type="ORF">NCTC12742_01483</name>
</gene>
<evidence type="ECO:0000313" key="2">
    <source>
        <dbReference type="Proteomes" id="UP000272771"/>
    </source>
</evidence>
<proteinExistence type="predicted"/>